<keyword evidence="2" id="KW-1003">Cell membrane</keyword>
<dbReference type="Pfam" id="PF00482">
    <property type="entry name" value="T2SSF"/>
    <property type="match status" value="1"/>
</dbReference>
<evidence type="ECO:0000313" key="9">
    <source>
        <dbReference type="Proteomes" id="UP000663942"/>
    </source>
</evidence>
<keyword evidence="5 6" id="KW-0472">Membrane</keyword>
<evidence type="ECO:0000256" key="5">
    <source>
        <dbReference type="ARBA" id="ARBA00023136"/>
    </source>
</evidence>
<gene>
    <name evidence="8" type="ORF">IFE19_00265</name>
</gene>
<reference evidence="8 9" key="1">
    <citation type="submission" date="2020-09" db="EMBL/GenBank/DDBJ databases">
        <title>Brevundimonas sp. LVF1 isolated from an oligotrophic pond in Goettingen, Germany.</title>
        <authorList>
            <person name="Friedrich I."/>
            <person name="Klassen A."/>
            <person name="Neubauer H."/>
            <person name="Schneider D."/>
            <person name="Hertel R."/>
            <person name="Daniel R."/>
        </authorList>
    </citation>
    <scope>NUCLEOTIDE SEQUENCE [LARGE SCALE GENOMIC DNA]</scope>
    <source>
        <strain evidence="8 9">LVF1</strain>
    </source>
</reference>
<proteinExistence type="predicted"/>
<evidence type="ECO:0000256" key="3">
    <source>
        <dbReference type="ARBA" id="ARBA00022692"/>
    </source>
</evidence>
<organism evidence="8 9">
    <name type="scientific">Brevundimonas pondensis</name>
    <dbReference type="NCBI Taxonomy" id="2774189"/>
    <lineage>
        <taxon>Bacteria</taxon>
        <taxon>Pseudomonadati</taxon>
        <taxon>Pseudomonadota</taxon>
        <taxon>Alphaproteobacteria</taxon>
        <taxon>Caulobacterales</taxon>
        <taxon>Caulobacteraceae</taxon>
        <taxon>Brevundimonas</taxon>
    </lineage>
</organism>
<dbReference type="EMBL" id="CP062006">
    <property type="protein sequence ID" value="QTC87887.1"/>
    <property type="molecule type" value="Genomic_DNA"/>
</dbReference>
<evidence type="ECO:0000256" key="2">
    <source>
        <dbReference type="ARBA" id="ARBA00022475"/>
    </source>
</evidence>
<comment type="subcellular location">
    <subcellularLocation>
        <location evidence="1">Cell membrane</location>
        <topology evidence="1">Multi-pass membrane protein</topology>
    </subcellularLocation>
</comment>
<feature type="transmembrane region" description="Helical" evidence="6">
    <location>
        <begin position="297"/>
        <end position="319"/>
    </location>
</feature>
<evidence type="ECO:0000313" key="8">
    <source>
        <dbReference type="EMBL" id="QTC87887.1"/>
    </source>
</evidence>
<accession>A0ABX7SM53</accession>
<dbReference type="InterPro" id="IPR018076">
    <property type="entry name" value="T2SS_GspF_dom"/>
</dbReference>
<feature type="transmembrane region" description="Helical" evidence="6">
    <location>
        <begin position="117"/>
        <end position="137"/>
    </location>
</feature>
<keyword evidence="4 6" id="KW-1133">Transmembrane helix</keyword>
<keyword evidence="3 6" id="KW-0812">Transmembrane</keyword>
<feature type="domain" description="Type II secretion system protein GspF" evidence="7">
    <location>
        <begin position="186"/>
        <end position="314"/>
    </location>
</feature>
<keyword evidence="9" id="KW-1185">Reference proteome</keyword>
<dbReference type="PANTHER" id="PTHR35007:SF2">
    <property type="entry name" value="PILUS ASSEMBLE PROTEIN"/>
    <property type="match status" value="1"/>
</dbReference>
<protein>
    <submittedName>
        <fullName evidence="8">Type II secretion system F family protein</fullName>
    </submittedName>
</protein>
<evidence type="ECO:0000256" key="1">
    <source>
        <dbReference type="ARBA" id="ARBA00004651"/>
    </source>
</evidence>
<feature type="transmembrane region" description="Helical" evidence="6">
    <location>
        <begin position="143"/>
        <end position="167"/>
    </location>
</feature>
<sequence length="331" mass="36050">MDGFMRFITDLQNLLSIGVGIAVFASVLTLLNAFTGGARLGKRMQAVAERREDLKRRSRQAMNNGASPGVTLRHSDEGFKKRVVERLNLSKLLEDPKVIENMAQAGWRGPRPINTFYFFRFAMPFAFMAAALFYLFVVDDFGLPPTVLLAIVVGAFAAGFYAPNVYLTNRIAQRKQSIVAAFPDALDLLLICVESGMSIESAIQKVSQEVGAQSIELAEELSLLSAELSYLPDRRMAYEGMAKRTNHPGIKAVATAMTQAETYGTPLGGALRVMAKENRDLRLSAAEKKAAALPAKLTVPMIVFFLPVLFVVILGPAIINIQDMMKAGAGG</sequence>
<evidence type="ECO:0000256" key="6">
    <source>
        <dbReference type="SAM" id="Phobius"/>
    </source>
</evidence>
<dbReference type="RefSeq" id="WP_207824646.1">
    <property type="nucleotide sequence ID" value="NZ_CP062006.1"/>
</dbReference>
<evidence type="ECO:0000259" key="7">
    <source>
        <dbReference type="Pfam" id="PF00482"/>
    </source>
</evidence>
<feature type="transmembrane region" description="Helical" evidence="6">
    <location>
        <begin position="14"/>
        <end position="34"/>
    </location>
</feature>
<dbReference type="Proteomes" id="UP000663942">
    <property type="component" value="Chromosome"/>
</dbReference>
<dbReference type="PANTHER" id="PTHR35007">
    <property type="entry name" value="INTEGRAL MEMBRANE PROTEIN-RELATED"/>
    <property type="match status" value="1"/>
</dbReference>
<evidence type="ECO:0000256" key="4">
    <source>
        <dbReference type="ARBA" id="ARBA00022989"/>
    </source>
</evidence>
<name>A0ABX7SM53_9CAUL</name>